<dbReference type="AlphaFoldDB" id="A0A1M7LRP6"/>
<dbReference type="Proteomes" id="UP000322545">
    <property type="component" value="Unassembled WGS sequence"/>
</dbReference>
<dbReference type="EMBL" id="FRCB01000021">
    <property type="protein sequence ID" value="SHM80737.1"/>
    <property type="molecule type" value="Genomic_DNA"/>
</dbReference>
<sequence>MQLNKASAALDKIAISNPLARIGAENPVLTHFKNYSDGKAAIEDFLVFLRGVERNTRSETTDHAAFTYSVSHTDTDKRRVKDVRREIVVTQIFNMWERSGRKLRYTTDPITSERRGELVEFVNDVVIYLTEPATSIDTDTIKKDLDDFKKYQASKNM</sequence>
<name>A0A1M7LRP6_9RHOB</name>
<evidence type="ECO:0000313" key="2">
    <source>
        <dbReference type="Proteomes" id="UP000322545"/>
    </source>
</evidence>
<accession>A0A1M7LRP6</accession>
<evidence type="ECO:0000313" key="1">
    <source>
        <dbReference type="EMBL" id="SHM80737.1"/>
    </source>
</evidence>
<keyword evidence="2" id="KW-1185">Reference proteome</keyword>
<protein>
    <submittedName>
        <fullName evidence="1">Uncharacterized protein</fullName>
    </submittedName>
</protein>
<proteinExistence type="predicted"/>
<gene>
    <name evidence="1" type="ORF">SAMN05443432_1213</name>
</gene>
<organism evidence="1 2">
    <name type="scientific">Roseovarius litoreus</name>
    <dbReference type="NCBI Taxonomy" id="1155722"/>
    <lineage>
        <taxon>Bacteria</taxon>
        <taxon>Pseudomonadati</taxon>
        <taxon>Pseudomonadota</taxon>
        <taxon>Alphaproteobacteria</taxon>
        <taxon>Rhodobacterales</taxon>
        <taxon>Roseobacteraceae</taxon>
        <taxon>Roseovarius</taxon>
    </lineage>
</organism>
<reference evidence="1 2" key="1">
    <citation type="submission" date="2016-11" db="EMBL/GenBank/DDBJ databases">
        <authorList>
            <person name="Varghese N."/>
            <person name="Submissions S."/>
        </authorList>
    </citation>
    <scope>NUCLEOTIDE SEQUENCE [LARGE SCALE GENOMIC DNA]</scope>
    <source>
        <strain evidence="1 2">DSM 28249</strain>
    </source>
</reference>